<dbReference type="CDD" id="cd00067">
    <property type="entry name" value="GAL4"/>
    <property type="match status" value="1"/>
</dbReference>
<dbReference type="InterPro" id="IPR036864">
    <property type="entry name" value="Zn2-C6_fun-type_DNA-bd_sf"/>
</dbReference>
<evidence type="ECO:0000259" key="8">
    <source>
        <dbReference type="PROSITE" id="PS50048"/>
    </source>
</evidence>
<dbReference type="InterPro" id="IPR021858">
    <property type="entry name" value="Fun_TF"/>
</dbReference>
<dbReference type="PANTHER" id="PTHR36206">
    <property type="entry name" value="ASPERCRYPTIN BIOSYNTHESIS CLUSTER-SPECIFIC TRANSCRIPTION REGULATOR ATNN-RELATED"/>
    <property type="match status" value="1"/>
</dbReference>
<feature type="domain" description="Zn(2)-C6 fungal-type" evidence="8">
    <location>
        <begin position="27"/>
        <end position="55"/>
    </location>
</feature>
<dbReference type="PROSITE" id="PS50048">
    <property type="entry name" value="ZN2_CY6_FUNGAL_2"/>
    <property type="match status" value="1"/>
</dbReference>
<dbReference type="PANTHER" id="PTHR36206:SF4">
    <property type="entry name" value="HYPOTHETICAL CONSERVED PROTEIN (EUROFUNG)-RELATED"/>
    <property type="match status" value="1"/>
</dbReference>
<dbReference type="Proteomes" id="UP000235786">
    <property type="component" value="Unassembled WGS sequence"/>
</dbReference>
<dbReference type="SMART" id="SM00066">
    <property type="entry name" value="GAL4"/>
    <property type="match status" value="1"/>
</dbReference>
<dbReference type="Gene3D" id="4.10.240.10">
    <property type="entry name" value="Zn(2)-C6 fungal-type DNA-binding domain"/>
    <property type="match status" value="1"/>
</dbReference>
<dbReference type="InterPro" id="IPR052360">
    <property type="entry name" value="Transcr_Regulatory_Proteins"/>
</dbReference>
<evidence type="ECO:0000313" key="9">
    <source>
        <dbReference type="EMBL" id="PMD43624.1"/>
    </source>
</evidence>
<protein>
    <recommendedName>
        <fullName evidence="8">Zn(2)-C6 fungal-type domain-containing protein</fullName>
    </recommendedName>
</protein>
<dbReference type="Pfam" id="PF11951">
    <property type="entry name" value="Fungal_trans_2"/>
    <property type="match status" value="1"/>
</dbReference>
<evidence type="ECO:0000256" key="2">
    <source>
        <dbReference type="ARBA" id="ARBA00022833"/>
    </source>
</evidence>
<organism evidence="9 10">
    <name type="scientific">Hyaloscypha variabilis (strain UAMH 11265 / GT02V1 / F)</name>
    <name type="common">Meliniomyces variabilis</name>
    <dbReference type="NCBI Taxonomy" id="1149755"/>
    <lineage>
        <taxon>Eukaryota</taxon>
        <taxon>Fungi</taxon>
        <taxon>Dikarya</taxon>
        <taxon>Ascomycota</taxon>
        <taxon>Pezizomycotina</taxon>
        <taxon>Leotiomycetes</taxon>
        <taxon>Helotiales</taxon>
        <taxon>Hyaloscyphaceae</taxon>
        <taxon>Hyaloscypha</taxon>
        <taxon>Hyaloscypha variabilis</taxon>
    </lineage>
</organism>
<evidence type="ECO:0000313" key="10">
    <source>
        <dbReference type="Proteomes" id="UP000235786"/>
    </source>
</evidence>
<gene>
    <name evidence="9" type="ORF">L207DRAFT_631693</name>
</gene>
<feature type="compositionally biased region" description="Basic and acidic residues" evidence="7">
    <location>
        <begin position="1"/>
        <end position="13"/>
    </location>
</feature>
<dbReference type="OrthoDB" id="3598904at2759"/>
<feature type="region of interest" description="Disordered" evidence="7">
    <location>
        <begin position="1"/>
        <end position="26"/>
    </location>
</feature>
<evidence type="ECO:0000256" key="6">
    <source>
        <dbReference type="ARBA" id="ARBA00023242"/>
    </source>
</evidence>
<evidence type="ECO:0000256" key="1">
    <source>
        <dbReference type="ARBA" id="ARBA00022723"/>
    </source>
</evidence>
<dbReference type="Pfam" id="PF00172">
    <property type="entry name" value="Zn_clus"/>
    <property type="match status" value="1"/>
</dbReference>
<keyword evidence="4" id="KW-0238">DNA-binding</keyword>
<name>A0A2J6RYN4_HYAVF</name>
<keyword evidence="5" id="KW-0804">Transcription</keyword>
<keyword evidence="2" id="KW-0862">Zinc</keyword>
<keyword evidence="6" id="KW-0539">Nucleus</keyword>
<keyword evidence="10" id="KW-1185">Reference proteome</keyword>
<keyword evidence="3" id="KW-0805">Transcription regulation</keyword>
<evidence type="ECO:0000256" key="4">
    <source>
        <dbReference type="ARBA" id="ARBA00023125"/>
    </source>
</evidence>
<proteinExistence type="predicted"/>
<dbReference type="GO" id="GO:0000981">
    <property type="term" value="F:DNA-binding transcription factor activity, RNA polymerase II-specific"/>
    <property type="evidence" value="ECO:0007669"/>
    <property type="project" value="InterPro"/>
</dbReference>
<dbReference type="EMBL" id="KZ613942">
    <property type="protein sequence ID" value="PMD43624.1"/>
    <property type="molecule type" value="Genomic_DNA"/>
</dbReference>
<evidence type="ECO:0000256" key="5">
    <source>
        <dbReference type="ARBA" id="ARBA00023163"/>
    </source>
</evidence>
<dbReference type="GO" id="GO:0003677">
    <property type="term" value="F:DNA binding"/>
    <property type="evidence" value="ECO:0007669"/>
    <property type="project" value="UniProtKB-KW"/>
</dbReference>
<feature type="compositionally biased region" description="Basic residues" evidence="7">
    <location>
        <begin position="14"/>
        <end position="26"/>
    </location>
</feature>
<dbReference type="AlphaFoldDB" id="A0A2J6RYN4"/>
<dbReference type="GO" id="GO:0008270">
    <property type="term" value="F:zinc ion binding"/>
    <property type="evidence" value="ECO:0007669"/>
    <property type="project" value="InterPro"/>
</dbReference>
<keyword evidence="1" id="KW-0479">Metal-binding</keyword>
<dbReference type="PROSITE" id="PS00463">
    <property type="entry name" value="ZN2_CY6_FUNGAL_1"/>
    <property type="match status" value="1"/>
</dbReference>
<evidence type="ECO:0000256" key="7">
    <source>
        <dbReference type="SAM" id="MobiDB-lite"/>
    </source>
</evidence>
<evidence type="ECO:0000256" key="3">
    <source>
        <dbReference type="ARBA" id="ARBA00023015"/>
    </source>
</evidence>
<sequence length="539" mass="61167">MSVDIRQEEEASAGKKKRSGVPKSRHGCKTCKIRHVKCDEAKPVCERCQKFGVDCDGYESKIEPRRSNKKTSHLVRTTTVPILAPRLTNVPGPLTKSPFQDELEFQYFQLFRERMTPHLMGFFDSDLWQSLIFQASETDSSIRHGIIAVGGLKAITDVPESQRGAQGHVEFALSQYGKAIQAMRKSCLDGKQDLRTTLINSLLVMCFESMNGNHTAAGRQVLLALELLSENFSGTQAAAASKPYLEDELIGTFERLDLSTMALTDYRSTKKHLALQWMGQDRVDSMPECFSSMKEARRYFGLVAVRLGHWVHAVLPDDHHRGAFNSHVSDCVPDEHLPVRQKHLDESKRWHKAFLPLLEQAKTTRSGRDYLAAIELELLYMTSFFTAAVLRESSQPYPNTRSFMDIFTQIVSHCETILKASSMPGEKGIYMVDLQVIVPLHYVAWRCPQRTLRRMAISLLSSYPRREAFWDSTCSAKLTAWIMSLEEENCDEEYIPEELKINVVTLLDVNPVSRRGHFRCMVPQKGSGELVPSETIISW</sequence>
<dbReference type="SUPFAM" id="SSF57701">
    <property type="entry name" value="Zn2/Cys6 DNA-binding domain"/>
    <property type="match status" value="1"/>
</dbReference>
<dbReference type="InterPro" id="IPR001138">
    <property type="entry name" value="Zn2Cys6_DnaBD"/>
</dbReference>
<accession>A0A2J6RYN4</accession>
<reference evidence="9 10" key="1">
    <citation type="submission" date="2016-04" db="EMBL/GenBank/DDBJ databases">
        <title>A degradative enzymes factory behind the ericoid mycorrhizal symbiosis.</title>
        <authorList>
            <consortium name="DOE Joint Genome Institute"/>
            <person name="Martino E."/>
            <person name="Morin E."/>
            <person name="Grelet G."/>
            <person name="Kuo A."/>
            <person name="Kohler A."/>
            <person name="Daghino S."/>
            <person name="Barry K."/>
            <person name="Choi C."/>
            <person name="Cichocki N."/>
            <person name="Clum A."/>
            <person name="Copeland A."/>
            <person name="Hainaut M."/>
            <person name="Haridas S."/>
            <person name="Labutti K."/>
            <person name="Lindquist E."/>
            <person name="Lipzen A."/>
            <person name="Khouja H.-R."/>
            <person name="Murat C."/>
            <person name="Ohm R."/>
            <person name="Olson A."/>
            <person name="Spatafora J."/>
            <person name="Veneault-Fourrey C."/>
            <person name="Henrissat B."/>
            <person name="Grigoriev I."/>
            <person name="Martin F."/>
            <person name="Perotto S."/>
        </authorList>
    </citation>
    <scope>NUCLEOTIDE SEQUENCE [LARGE SCALE GENOMIC DNA]</scope>
    <source>
        <strain evidence="9 10">F</strain>
    </source>
</reference>